<keyword evidence="6 7" id="KW-0472">Membrane</keyword>
<proteinExistence type="inferred from homology"/>
<comment type="subcellular location">
    <subcellularLocation>
        <location evidence="1 7">Cell membrane</location>
        <topology evidence="1 7">Multi-pass membrane protein</topology>
    </subcellularLocation>
</comment>
<gene>
    <name evidence="9" type="ORF">LPB072_14850</name>
    <name evidence="10" type="ORF">LPB72_00965</name>
</gene>
<evidence type="ECO:0000256" key="3">
    <source>
        <dbReference type="ARBA" id="ARBA00022475"/>
    </source>
</evidence>
<dbReference type="GO" id="GO:0055085">
    <property type="term" value="P:transmembrane transport"/>
    <property type="evidence" value="ECO:0007669"/>
    <property type="project" value="InterPro"/>
</dbReference>
<dbReference type="InterPro" id="IPR035906">
    <property type="entry name" value="MetI-like_sf"/>
</dbReference>
<dbReference type="KEGG" id="hyl:LPB072_14850"/>
<dbReference type="Proteomes" id="UP000185657">
    <property type="component" value="Unassembled WGS sequence"/>
</dbReference>
<evidence type="ECO:0000313" key="10">
    <source>
        <dbReference type="EMBL" id="OAD44113.1"/>
    </source>
</evidence>
<reference evidence="10 11" key="1">
    <citation type="submission" date="2016-02" db="EMBL/GenBank/DDBJ databases">
        <title>Draft genome sequence of Hydrogenophaga sp. LPB0072.</title>
        <authorList>
            <person name="Shin S.-K."/>
            <person name="Yi H."/>
        </authorList>
    </citation>
    <scope>NUCLEOTIDE SEQUENCE [LARGE SCALE GENOMIC DNA]</scope>
    <source>
        <strain evidence="10 11">LPB0072</strain>
    </source>
</reference>
<evidence type="ECO:0000259" key="8">
    <source>
        <dbReference type="PROSITE" id="PS50928"/>
    </source>
</evidence>
<dbReference type="RefSeq" id="WP_066084363.1">
    <property type="nucleotide sequence ID" value="NZ_CP017476.1"/>
</dbReference>
<evidence type="ECO:0000256" key="6">
    <source>
        <dbReference type="ARBA" id="ARBA00023136"/>
    </source>
</evidence>
<feature type="transmembrane region" description="Helical" evidence="7">
    <location>
        <begin position="189"/>
        <end position="209"/>
    </location>
</feature>
<dbReference type="InterPro" id="IPR000515">
    <property type="entry name" value="MetI-like"/>
</dbReference>
<dbReference type="EMBL" id="CP017476">
    <property type="protein sequence ID" value="AOW13922.1"/>
    <property type="molecule type" value="Genomic_DNA"/>
</dbReference>
<dbReference type="GO" id="GO:0005886">
    <property type="term" value="C:plasma membrane"/>
    <property type="evidence" value="ECO:0007669"/>
    <property type="project" value="UniProtKB-SubCell"/>
</dbReference>
<dbReference type="PROSITE" id="PS50928">
    <property type="entry name" value="ABC_TM1"/>
    <property type="match status" value="1"/>
</dbReference>
<feature type="transmembrane region" description="Helical" evidence="7">
    <location>
        <begin position="257"/>
        <end position="277"/>
    </location>
</feature>
<keyword evidence="5 7" id="KW-1133">Transmembrane helix</keyword>
<evidence type="ECO:0000256" key="5">
    <source>
        <dbReference type="ARBA" id="ARBA00022989"/>
    </source>
</evidence>
<feature type="transmembrane region" description="Helical" evidence="7">
    <location>
        <begin position="298"/>
        <end position="323"/>
    </location>
</feature>
<evidence type="ECO:0000313" key="11">
    <source>
        <dbReference type="Proteomes" id="UP000185657"/>
    </source>
</evidence>
<keyword evidence="3" id="KW-1003">Cell membrane</keyword>
<evidence type="ECO:0000313" key="9">
    <source>
        <dbReference type="EMBL" id="AOW13922.1"/>
    </source>
</evidence>
<dbReference type="PANTHER" id="PTHR43744:SF4">
    <property type="entry name" value="OSMOPROTECTIVE COMPOUNDS UPTAKE PERMEASE PROTEIN GGTD"/>
    <property type="match status" value="1"/>
</dbReference>
<feature type="transmembrane region" description="Helical" evidence="7">
    <location>
        <begin position="359"/>
        <end position="378"/>
    </location>
</feature>
<feature type="domain" description="ABC transmembrane type-1" evidence="8">
    <location>
        <begin position="181"/>
        <end position="378"/>
    </location>
</feature>
<dbReference type="Pfam" id="PF00528">
    <property type="entry name" value="BPD_transp_1"/>
    <property type="match status" value="1"/>
</dbReference>
<keyword evidence="4 7" id="KW-0812">Transmembrane</keyword>
<reference evidence="9 12" key="2">
    <citation type="submission" date="2016-10" db="EMBL/GenBank/DDBJ databases">
        <title>Hydorgenophaga sp. LPB0072 isolated from gastropod.</title>
        <authorList>
            <person name="Kim E."/>
            <person name="Yi H."/>
        </authorList>
    </citation>
    <scope>NUCLEOTIDE SEQUENCE [LARGE SCALE GENOMIC DNA]</scope>
    <source>
        <strain evidence="9 12">LPB0072</strain>
    </source>
</reference>
<organism evidence="9 12">
    <name type="scientific">Hydrogenophaga crassostreae</name>
    <dbReference type="NCBI Taxonomy" id="1763535"/>
    <lineage>
        <taxon>Bacteria</taxon>
        <taxon>Pseudomonadati</taxon>
        <taxon>Pseudomonadota</taxon>
        <taxon>Betaproteobacteria</taxon>
        <taxon>Burkholderiales</taxon>
        <taxon>Comamonadaceae</taxon>
        <taxon>Hydrogenophaga</taxon>
    </lineage>
</organism>
<feature type="transmembrane region" description="Helical" evidence="7">
    <location>
        <begin position="216"/>
        <end position="237"/>
    </location>
</feature>
<dbReference type="Gene3D" id="1.10.3720.10">
    <property type="entry name" value="MetI-like"/>
    <property type="match status" value="1"/>
</dbReference>
<dbReference type="SUPFAM" id="SSF161098">
    <property type="entry name" value="MetI-like"/>
    <property type="match status" value="1"/>
</dbReference>
<dbReference type="EMBL" id="LVWD01000001">
    <property type="protein sequence ID" value="OAD44113.1"/>
    <property type="molecule type" value="Genomic_DNA"/>
</dbReference>
<dbReference type="CDD" id="cd06261">
    <property type="entry name" value="TM_PBP2"/>
    <property type="match status" value="1"/>
</dbReference>
<keyword evidence="2 7" id="KW-0813">Transport</keyword>
<evidence type="ECO:0000256" key="2">
    <source>
        <dbReference type="ARBA" id="ARBA00022448"/>
    </source>
</evidence>
<comment type="similarity">
    <text evidence="7">Belongs to the binding-protein-dependent transport system permease family.</text>
</comment>
<dbReference type="AlphaFoldDB" id="A0A162SYC5"/>
<evidence type="ECO:0000256" key="1">
    <source>
        <dbReference type="ARBA" id="ARBA00004651"/>
    </source>
</evidence>
<protein>
    <submittedName>
        <fullName evidence="9">Alpha-glucoside ABC transporter permease</fullName>
    </submittedName>
</protein>
<sequence length="394" mass="43560">MKTKSRFSFGSLAAHAFLLAIVLAWVLPTFGLLVSSFRDRAQIVSSGWWTALSTQTRADMRRTAGAQSVKQEGNQWVITGRLVPEDSELRMSRFSMKSSTPGEFPVGTPIELADSQVFDDEDGQPDGTMVVQADGQYRLALNKPYEDDRGVRVFYVAETPPSFVATNYQKVIDSEGVGQAFLNTFKVTIPATFIPILIAAFAAYAFSWMEFPGRRWLFVVVVGLLVVPLQMSLIPLLRMYNELGQTLGIESKSYLGVWLAHSAFGLPLAIYLLRNYIAGLPRDIIESARMDGATHFQIFTSIVLPLSLPALASFAIFQFLWVWNDFLVALVFLGKAPDQVVLTIKLNDLLGSRGESWEILTASAFVSIAVPVMVFFSLKRFFVRGLLAGSVKGG</sequence>
<keyword evidence="11" id="KW-1185">Reference proteome</keyword>
<name>A0A162SYC5_9BURK</name>
<accession>A0A162SYC5</accession>
<dbReference type="PANTHER" id="PTHR43744">
    <property type="entry name" value="ABC TRANSPORTER PERMEASE PROTEIN MG189-RELATED-RELATED"/>
    <property type="match status" value="1"/>
</dbReference>
<dbReference type="OrthoDB" id="8111552at2"/>
<dbReference type="Proteomes" id="UP000185680">
    <property type="component" value="Chromosome"/>
</dbReference>
<evidence type="ECO:0000256" key="7">
    <source>
        <dbReference type="RuleBase" id="RU363032"/>
    </source>
</evidence>
<dbReference type="STRING" id="1763535.LPB072_14850"/>
<evidence type="ECO:0000313" key="12">
    <source>
        <dbReference type="Proteomes" id="UP000185680"/>
    </source>
</evidence>
<evidence type="ECO:0000256" key="4">
    <source>
        <dbReference type="ARBA" id="ARBA00022692"/>
    </source>
</evidence>